<dbReference type="InterPro" id="IPR028994">
    <property type="entry name" value="Integrin_alpha_N"/>
</dbReference>
<evidence type="ECO:0000256" key="2">
    <source>
        <dbReference type="SAM" id="SignalP"/>
    </source>
</evidence>
<keyword evidence="1 2" id="KW-0732">Signal</keyword>
<protein>
    <submittedName>
        <fullName evidence="3">VCBS repeat-containing protein</fullName>
    </submittedName>
</protein>
<sequence length="572" mass="59749">MFFLHSKRARRVAGCTALALSAGMLLAGPASADSPAPRPAVEKPVAGVKVPELVLPKADGARSAGTAGATAAGTAPRADLDGDGLSNLVFRGYDGQLYSTAGSDAIYRGDGATTFVKDVVPLGDLDGDGGRPEMLTLSTDGDVTVYGNVTATSSDFRWGASGWQIYNKVFTAGDLSGDGKADVLARTPSGELWVYRSTGTPGAPFHARQKIGNGWQAYDQLIGVGDSDGDGYGDFLARTYGGLLYFYGSTGSPYAVKPRKQVGTGWQIYNQIVGIDDATGDGIGDVIARGTDGTLWAYTGTGGGTYAARRQGSVGWQVAGQIGGAGNVPAHGKEELIARDKAGTLYWYYSLNNGLLSSRQQTSDIGGWAGATLFNVNSVDDNGESDILEIGGGHLYHQSYQGLVDYGGGWGIYNQLVGPGDLNGDGTGDFVARDRSGVLWLYRTNQYGNAVHARVKVGSGWGAYDRIVGSGDYSGDGLNDLVARTKDGTLYLYQGTGQAGYPFKPRVKIGGGWNVYPKIVAPGDITGDGKADLLAVNSGGELFRYSGTGEAGTPFKSRVSIGRGYQTYNGLY</sequence>
<organism evidence="3 4">
    <name type="scientific">Streptomyces zaomyceticus</name>
    <dbReference type="NCBI Taxonomy" id="68286"/>
    <lineage>
        <taxon>Bacteria</taxon>
        <taxon>Bacillati</taxon>
        <taxon>Actinomycetota</taxon>
        <taxon>Actinomycetes</taxon>
        <taxon>Kitasatosporales</taxon>
        <taxon>Streptomycetaceae</taxon>
        <taxon>Streptomyces</taxon>
    </lineage>
</organism>
<proteinExistence type="predicted"/>
<keyword evidence="4" id="KW-1185">Reference proteome</keyword>
<evidence type="ECO:0000313" key="3">
    <source>
        <dbReference type="EMBL" id="WTR72007.1"/>
    </source>
</evidence>
<dbReference type="PANTHER" id="PTHR44103:SF1">
    <property type="entry name" value="PROPROTEIN CONVERTASE P"/>
    <property type="match status" value="1"/>
</dbReference>
<evidence type="ECO:0000256" key="1">
    <source>
        <dbReference type="ARBA" id="ARBA00022729"/>
    </source>
</evidence>
<feature type="chain" id="PRO_5045152265" evidence="2">
    <location>
        <begin position="33"/>
        <end position="572"/>
    </location>
</feature>
<accession>A0ABZ1LC11</accession>
<dbReference type="InterPro" id="IPR013517">
    <property type="entry name" value="FG-GAP"/>
</dbReference>
<dbReference type="Pfam" id="PF13517">
    <property type="entry name" value="FG-GAP_3"/>
    <property type="match status" value="2"/>
</dbReference>
<gene>
    <name evidence="3" type="ORF">OG814_23350</name>
</gene>
<dbReference type="PANTHER" id="PTHR44103">
    <property type="entry name" value="PROPROTEIN CONVERTASE P"/>
    <property type="match status" value="1"/>
</dbReference>
<dbReference type="Proteomes" id="UP001622594">
    <property type="component" value="Chromosome"/>
</dbReference>
<dbReference type="EMBL" id="CP108188">
    <property type="protein sequence ID" value="WTR72007.1"/>
    <property type="molecule type" value="Genomic_DNA"/>
</dbReference>
<feature type="signal peptide" evidence="2">
    <location>
        <begin position="1"/>
        <end position="32"/>
    </location>
</feature>
<reference evidence="3 4" key="1">
    <citation type="submission" date="2022-10" db="EMBL/GenBank/DDBJ databases">
        <title>The complete genomes of actinobacterial strains from the NBC collection.</title>
        <authorList>
            <person name="Joergensen T.S."/>
            <person name="Alvarez Arevalo M."/>
            <person name="Sterndorff E.B."/>
            <person name="Faurdal D."/>
            <person name="Vuksanovic O."/>
            <person name="Mourched A.-S."/>
            <person name="Charusanti P."/>
            <person name="Shaw S."/>
            <person name="Blin K."/>
            <person name="Weber T."/>
        </authorList>
    </citation>
    <scope>NUCLEOTIDE SEQUENCE [LARGE SCALE GENOMIC DNA]</scope>
    <source>
        <strain evidence="3 4">NBC_00123</strain>
    </source>
</reference>
<evidence type="ECO:0000313" key="4">
    <source>
        <dbReference type="Proteomes" id="UP001622594"/>
    </source>
</evidence>
<name>A0ABZ1LC11_9ACTN</name>
<dbReference type="RefSeq" id="WP_327162479.1">
    <property type="nucleotide sequence ID" value="NZ_CP108062.1"/>
</dbReference>
<dbReference type="SUPFAM" id="SSF69318">
    <property type="entry name" value="Integrin alpha N-terminal domain"/>
    <property type="match status" value="2"/>
</dbReference>
<dbReference type="Gene3D" id="2.115.10.10">
    <property type="entry name" value="Tachylectin 2"/>
    <property type="match status" value="2"/>
</dbReference>